<comment type="caution">
    <text evidence="1">The sequence shown here is derived from an EMBL/GenBank/DDBJ whole genome shotgun (WGS) entry which is preliminary data.</text>
</comment>
<organism evidence="1 2">
    <name type="scientific">Herbaspirillum lusitanum</name>
    <dbReference type="NCBI Taxonomy" id="213312"/>
    <lineage>
        <taxon>Bacteria</taxon>
        <taxon>Pseudomonadati</taxon>
        <taxon>Pseudomonadota</taxon>
        <taxon>Betaproteobacteria</taxon>
        <taxon>Burkholderiales</taxon>
        <taxon>Oxalobacteraceae</taxon>
        <taxon>Herbaspirillum</taxon>
    </lineage>
</organism>
<dbReference type="InterPro" id="IPR021488">
    <property type="entry name" value="DUF3142"/>
</dbReference>
<proteinExistence type="predicted"/>
<dbReference type="EMBL" id="JAQQFM010000001">
    <property type="protein sequence ID" value="MFL9923179.1"/>
    <property type="molecule type" value="Genomic_DNA"/>
</dbReference>
<accession>A0ABW9A4H1</accession>
<gene>
    <name evidence="1" type="ORF">PQR62_02795</name>
</gene>
<dbReference type="Proteomes" id="UP001629246">
    <property type="component" value="Unassembled WGS sequence"/>
</dbReference>
<reference evidence="1 2" key="1">
    <citation type="journal article" date="2024" name="Chem. Sci.">
        <title>Discovery of megapolipeptins by genome mining of a Burkholderiales bacteria collection.</title>
        <authorList>
            <person name="Paulo B.S."/>
            <person name="Recchia M.J.J."/>
            <person name="Lee S."/>
            <person name="Fergusson C.H."/>
            <person name="Romanowski S.B."/>
            <person name="Hernandez A."/>
            <person name="Krull N."/>
            <person name="Liu D.Y."/>
            <person name="Cavanagh H."/>
            <person name="Bos A."/>
            <person name="Gray C.A."/>
            <person name="Murphy B.T."/>
            <person name="Linington R.G."/>
            <person name="Eustaquio A.S."/>
        </authorList>
    </citation>
    <scope>NUCLEOTIDE SEQUENCE [LARGE SCALE GENOMIC DNA]</scope>
    <source>
        <strain evidence="1 2">RL21-008-BIB-A</strain>
    </source>
</reference>
<evidence type="ECO:0000313" key="1">
    <source>
        <dbReference type="EMBL" id="MFL9923179.1"/>
    </source>
</evidence>
<name>A0ABW9A4H1_9BURK</name>
<keyword evidence="2" id="KW-1185">Reference proteome</keyword>
<dbReference type="Pfam" id="PF11340">
    <property type="entry name" value="DUF3142"/>
    <property type="match status" value="1"/>
</dbReference>
<protein>
    <submittedName>
        <fullName evidence="1">DUF3142 domain-containing protein</fullName>
    </submittedName>
</protein>
<evidence type="ECO:0000313" key="2">
    <source>
        <dbReference type="Proteomes" id="UP001629246"/>
    </source>
</evidence>
<sequence length="403" mass="44241">MLAFSLLSGCGGSGQSALPATTNHPLTQDAYIWQRQWTPSLAQAMQVSASHIRRWHALAAELDARGRWTDITPDWTALKRDGRPLVLTVRIEGQLNVFKEADLSAIRQHISDLLARWRAAGIVVAGLEIDHDCASARLPGYASFLGTLRAALPAGMSLSITALPTWLDSPALDALLALPDEVVLQVHAVLNPRQGLFDPKRARDWLDKFSRRAQRPWYVALPTYGTRVAWSPDGRIANIESESTTLATTAVMNELVAAPQTIAGFVAQLERERPAQLAGIVWFRLPTDEDARAWSLPTWLAVLQRQALKPDLQLQLQPAPDSVARNVVLINAGNADIALPRVLRINPAAACRSGDGINGYALESDAQGRYLRRTRDGLLRAGRQRNVGWLNCQQESVALHVEP</sequence>
<dbReference type="RefSeq" id="WP_408154541.1">
    <property type="nucleotide sequence ID" value="NZ_JAQQFM010000001.1"/>
</dbReference>